<evidence type="ECO:0000256" key="1">
    <source>
        <dbReference type="SAM" id="MobiDB-lite"/>
    </source>
</evidence>
<accession>A0A3N2Q7L9</accession>
<feature type="region of interest" description="Disordered" evidence="1">
    <location>
        <begin position="535"/>
        <end position="575"/>
    </location>
</feature>
<evidence type="ECO:0000313" key="3">
    <source>
        <dbReference type="Proteomes" id="UP000272025"/>
    </source>
</evidence>
<name>A0A3N2Q7L9_SODAK</name>
<dbReference type="PANTHER" id="PTHR13060:SF0">
    <property type="entry name" value="PROTEIN ECDYSONELESS HOMOLOG"/>
    <property type="match status" value="1"/>
</dbReference>
<dbReference type="Pfam" id="PF07093">
    <property type="entry name" value="SGT1"/>
    <property type="match status" value="1"/>
</dbReference>
<dbReference type="STRING" id="1314773.A0A3N2Q7L9"/>
<feature type="region of interest" description="Disordered" evidence="1">
    <location>
        <begin position="485"/>
        <end position="514"/>
    </location>
</feature>
<dbReference type="OrthoDB" id="27237at2759"/>
<dbReference type="GO" id="GO:0005634">
    <property type="term" value="C:nucleus"/>
    <property type="evidence" value="ECO:0007669"/>
    <property type="project" value="TreeGrafter"/>
</dbReference>
<feature type="compositionally biased region" description="Acidic residues" evidence="1">
    <location>
        <begin position="433"/>
        <end position="455"/>
    </location>
</feature>
<evidence type="ECO:0000313" key="2">
    <source>
        <dbReference type="EMBL" id="ROT42706.1"/>
    </source>
</evidence>
<feature type="compositionally biased region" description="Basic and acidic residues" evidence="1">
    <location>
        <begin position="610"/>
        <end position="625"/>
    </location>
</feature>
<sequence>MTSKGGCAPDSTQSPNDFETSLPENCVEYFLFLVEEPSLDRRRKISKLEELRKSALRFSKGVLADYIWQKDEFNLELRDDLSLPPHLHGITEYGDSVEDEWLMVYLLRELSRSDTNLWVRVSDSDGEFLLIEAAGVLPRWLSPETDHNRTWLHQGKLYIVPPGKGADSELRRLSLSDALSVIEASPGTLVHSDLVEAEAFYRLEKYPGHIASSLHHAVVTIPRKLAFVLHERPKAVAPAVEAFYLRDDASLRPFCSSPSTTQLHFPPQDFVSVSVRFTRVLFSQILSQRFDPPPAWAEFLAKEPTPEARHRLEMGMKLTCGFELMVHRLDKTDSRVVREVGIILDDIKEEGEVNILPGDQDIKAWKDSTRQDDESWLDIDYRDLERELEGKAKGGPGTEGGFGDVRTQADLRKLVSRFETFLNDESAGVEGAELSDMDVETDSEGDGTDDDEYEDEYEDKLVSFDEEAFARMMKEMMGLPVEVETASQGTTAANKSSVSASNSTQHLNGADSTCTDEDDIGKLASQFEAELNENGALKLDPIPQQGAMLRGKESPLRTSAMESGETEHSDDEGEIDIDYNLAKNLLESFKGQAGMAGPAGNMLGMMGIRLPRDEDSSEDGRDTSG</sequence>
<dbReference type="Proteomes" id="UP000272025">
    <property type="component" value="Unassembled WGS sequence"/>
</dbReference>
<feature type="region of interest" description="Disordered" evidence="1">
    <location>
        <begin position="426"/>
        <end position="455"/>
    </location>
</feature>
<organism evidence="2 3">
    <name type="scientific">Sodiomyces alkalinus (strain CBS 110278 / VKM F-3762 / F11)</name>
    <name type="common">Alkaliphilic filamentous fungus</name>
    <dbReference type="NCBI Taxonomy" id="1314773"/>
    <lineage>
        <taxon>Eukaryota</taxon>
        <taxon>Fungi</taxon>
        <taxon>Dikarya</taxon>
        <taxon>Ascomycota</taxon>
        <taxon>Pezizomycotina</taxon>
        <taxon>Sordariomycetes</taxon>
        <taxon>Hypocreomycetidae</taxon>
        <taxon>Glomerellales</taxon>
        <taxon>Plectosphaerellaceae</taxon>
        <taxon>Sodiomyces</taxon>
    </lineage>
</organism>
<feature type="region of interest" description="Disordered" evidence="1">
    <location>
        <begin position="598"/>
        <end position="625"/>
    </location>
</feature>
<dbReference type="EMBL" id="ML119051">
    <property type="protein sequence ID" value="ROT42706.1"/>
    <property type="molecule type" value="Genomic_DNA"/>
</dbReference>
<dbReference type="AlphaFoldDB" id="A0A3N2Q7L9"/>
<dbReference type="GeneID" id="39577451"/>
<gene>
    <name evidence="2" type="ORF">SODALDRAFT_304193</name>
</gene>
<feature type="compositionally biased region" description="Low complexity" evidence="1">
    <location>
        <begin position="490"/>
        <end position="504"/>
    </location>
</feature>
<protein>
    <submittedName>
        <fullName evidence="2">SGT1-domain-containing protein</fullName>
    </submittedName>
</protein>
<dbReference type="InterPro" id="IPR010770">
    <property type="entry name" value="Ecd"/>
</dbReference>
<proteinExistence type="predicted"/>
<keyword evidence="3" id="KW-1185">Reference proteome</keyword>
<dbReference type="RefSeq" id="XP_028470512.1">
    <property type="nucleotide sequence ID" value="XM_028608973.1"/>
</dbReference>
<dbReference type="PANTHER" id="PTHR13060">
    <property type="entry name" value="SGT1 PROTEIN HSGT1 SUPPRESSOR OF GCR2"/>
    <property type="match status" value="1"/>
</dbReference>
<reference evidence="2 3" key="1">
    <citation type="journal article" date="2018" name="Mol. Ecol.">
        <title>The obligate alkalophilic soda-lake fungus Sodiomyces alkalinus has shifted to a protein diet.</title>
        <authorList>
            <person name="Grum-Grzhimaylo A.A."/>
            <person name="Falkoski D.L."/>
            <person name="van den Heuvel J."/>
            <person name="Valero-Jimenez C.A."/>
            <person name="Min B."/>
            <person name="Choi I.G."/>
            <person name="Lipzen A."/>
            <person name="Daum C.G."/>
            <person name="Aanen D.K."/>
            <person name="Tsang A."/>
            <person name="Henrissat B."/>
            <person name="Bilanenko E.N."/>
            <person name="de Vries R.P."/>
            <person name="van Kan J.A.L."/>
            <person name="Grigoriev I.V."/>
            <person name="Debets A.J.M."/>
        </authorList>
    </citation>
    <scope>NUCLEOTIDE SEQUENCE [LARGE SCALE GENOMIC DNA]</scope>
    <source>
        <strain evidence="2 3">F11</strain>
    </source>
</reference>